<dbReference type="SUPFAM" id="SSF51726">
    <property type="entry name" value="UROD/MetE-like"/>
    <property type="match status" value="1"/>
</dbReference>
<dbReference type="Gene3D" id="3.20.20.210">
    <property type="match status" value="1"/>
</dbReference>
<proteinExistence type="predicted"/>
<dbReference type="Pfam" id="PF01208">
    <property type="entry name" value="URO-D"/>
    <property type="match status" value="1"/>
</dbReference>
<comment type="caution">
    <text evidence="2">The sequence shown here is derived from an EMBL/GenBank/DDBJ whole genome shotgun (WGS) entry which is preliminary data.</text>
</comment>
<name>A0A9D5Q5N1_9BACT</name>
<dbReference type="AlphaFoldDB" id="A0A9D5Q5N1"/>
<dbReference type="GO" id="GO:0004853">
    <property type="term" value="F:uroporphyrinogen decarboxylase activity"/>
    <property type="evidence" value="ECO:0007669"/>
    <property type="project" value="InterPro"/>
</dbReference>
<evidence type="ECO:0000259" key="1">
    <source>
        <dbReference type="Pfam" id="PF01208"/>
    </source>
</evidence>
<protein>
    <recommendedName>
        <fullName evidence="1">Uroporphyrinogen decarboxylase (URO-D) domain-containing protein</fullName>
    </recommendedName>
</protein>
<gene>
    <name evidence="2" type="ORF">GF339_05640</name>
</gene>
<evidence type="ECO:0000313" key="2">
    <source>
        <dbReference type="EMBL" id="MBD3324046.1"/>
    </source>
</evidence>
<dbReference type="GO" id="GO:0006779">
    <property type="term" value="P:porphyrin-containing compound biosynthetic process"/>
    <property type="evidence" value="ECO:0007669"/>
    <property type="project" value="InterPro"/>
</dbReference>
<sequence length="427" mass="49818">MDFTFWMFSSLDNAPQQEFYGARGAEFLLQPDITSKEEAMNARERFLAIMNFEQPDRNLYWEMGYWTDTLERWYQEGLEQTTAYKRNPGEGVRGESAPHDPYSISRVRNTEVPAALGFDKGFISLPVNCGPAPYFDQTVFEETEDYRIYQDEYGVKKRLNKREASTPEFIGWQVTTRDDFERLKAERFQPSLAQRVPHDWPDLVETYKQRDYPLTIGGYPYGFYGFLRYLMGEERLLFNFYDNPELIRDMMNFLADFWIELWDQVFAHIQVDCAHFWEDMAYRNGPLISPAMFQAFMTPSYQKVTGFLKDWGVKVILVDSDGNLDKLIPLFLEAGLTGTFPIEIQAGNDLVKIRESYPNLHILGGIDKIKIAQGKTAIDQELAKIPKMLRTGGYVPHIDHLVHPEISWDDFCYYRQRLRQVIDEAAG</sequence>
<feature type="domain" description="Uroporphyrinogen decarboxylase (URO-D)" evidence="1">
    <location>
        <begin position="213"/>
        <end position="407"/>
    </location>
</feature>
<evidence type="ECO:0000313" key="3">
    <source>
        <dbReference type="Proteomes" id="UP000649604"/>
    </source>
</evidence>
<dbReference type="InterPro" id="IPR038071">
    <property type="entry name" value="UROD/MetE-like_sf"/>
</dbReference>
<dbReference type="Proteomes" id="UP000649604">
    <property type="component" value="Unassembled WGS sequence"/>
</dbReference>
<reference evidence="2" key="1">
    <citation type="submission" date="2019-11" db="EMBL/GenBank/DDBJ databases">
        <title>Microbial mats filling the niche in hypersaline microbial mats.</title>
        <authorList>
            <person name="Wong H.L."/>
            <person name="Macleod F.I."/>
            <person name="White R.A. III"/>
            <person name="Burns B.P."/>
        </authorList>
    </citation>
    <scope>NUCLEOTIDE SEQUENCE</scope>
    <source>
        <strain evidence="2">Rbin_158</strain>
    </source>
</reference>
<organism evidence="2 3">
    <name type="scientific">candidate division KSB3 bacterium</name>
    <dbReference type="NCBI Taxonomy" id="2044937"/>
    <lineage>
        <taxon>Bacteria</taxon>
        <taxon>candidate division KSB3</taxon>
    </lineage>
</organism>
<dbReference type="EMBL" id="WJJP01000176">
    <property type="protein sequence ID" value="MBD3324046.1"/>
    <property type="molecule type" value="Genomic_DNA"/>
</dbReference>
<accession>A0A9D5Q5N1</accession>
<dbReference type="InterPro" id="IPR000257">
    <property type="entry name" value="Uroporphyrinogen_deCOase"/>
</dbReference>